<protein>
    <submittedName>
        <fullName evidence="1">Uncharacterized protein</fullName>
    </submittedName>
</protein>
<accession>A0AAW1T2W4</accession>
<name>A0AAW1T2W4_9CHLO</name>
<keyword evidence="2" id="KW-1185">Reference proteome</keyword>
<proteinExistence type="predicted"/>
<gene>
    <name evidence="1" type="ORF">WJX84_008974</name>
</gene>
<dbReference type="Proteomes" id="UP001485043">
    <property type="component" value="Unassembled WGS sequence"/>
</dbReference>
<reference evidence="1 2" key="1">
    <citation type="journal article" date="2024" name="Nat. Commun.">
        <title>Phylogenomics reveals the evolutionary origins of lichenization in chlorophyte algae.</title>
        <authorList>
            <person name="Puginier C."/>
            <person name="Libourel C."/>
            <person name="Otte J."/>
            <person name="Skaloud P."/>
            <person name="Haon M."/>
            <person name="Grisel S."/>
            <person name="Petersen M."/>
            <person name="Berrin J.G."/>
            <person name="Delaux P.M."/>
            <person name="Dal Grande F."/>
            <person name="Keller J."/>
        </authorList>
    </citation>
    <scope>NUCLEOTIDE SEQUENCE [LARGE SCALE GENOMIC DNA]</scope>
    <source>
        <strain evidence="1 2">SAG 2523</strain>
    </source>
</reference>
<comment type="caution">
    <text evidence="1">The sequence shown here is derived from an EMBL/GenBank/DDBJ whole genome shotgun (WGS) entry which is preliminary data.</text>
</comment>
<dbReference type="AlphaFoldDB" id="A0AAW1T2W4"/>
<sequence>MVPQGIRQKRALDPGTSPISSDLRLLNRWSDYGLLSVNGVSWEAEYTPVPANTRCMASRLEVDGDEVVLERVVPTVKNTGMLLRIPPGWRGMADTLADTHGPLDGLGEWRSADRWALPASCQGSCMSTSLSTTLQPAAHRYLPELFFWRDGLEHQQVDDPMRFEPDVERPGLLPMLEPQRGDADDLCRAGAFLQPEVFQGGSPTYGLFEL</sequence>
<evidence type="ECO:0000313" key="1">
    <source>
        <dbReference type="EMBL" id="KAK9863860.1"/>
    </source>
</evidence>
<evidence type="ECO:0000313" key="2">
    <source>
        <dbReference type="Proteomes" id="UP001485043"/>
    </source>
</evidence>
<organism evidence="1 2">
    <name type="scientific">Apatococcus fuscideae</name>
    <dbReference type="NCBI Taxonomy" id="2026836"/>
    <lineage>
        <taxon>Eukaryota</taxon>
        <taxon>Viridiplantae</taxon>
        <taxon>Chlorophyta</taxon>
        <taxon>core chlorophytes</taxon>
        <taxon>Trebouxiophyceae</taxon>
        <taxon>Chlorellales</taxon>
        <taxon>Chlorellaceae</taxon>
        <taxon>Apatococcus</taxon>
    </lineage>
</organism>
<dbReference type="EMBL" id="JALJOV010000421">
    <property type="protein sequence ID" value="KAK9863860.1"/>
    <property type="molecule type" value="Genomic_DNA"/>
</dbReference>